<evidence type="ECO:0000256" key="6">
    <source>
        <dbReference type="ARBA" id="ARBA00022827"/>
    </source>
</evidence>
<dbReference type="UniPathway" id="UPA00251">
    <property type="reaction ID" value="UER00324"/>
</dbReference>
<dbReference type="PANTHER" id="PTHR42923">
    <property type="entry name" value="PROTOPORPHYRINOGEN OXIDASE"/>
    <property type="match status" value="1"/>
</dbReference>
<evidence type="ECO:0000313" key="14">
    <source>
        <dbReference type="Proteomes" id="UP000012073"/>
    </source>
</evidence>
<dbReference type="SUPFAM" id="SSF54373">
    <property type="entry name" value="FAD-linked reductases, C-terminal domain"/>
    <property type="match status" value="1"/>
</dbReference>
<evidence type="ECO:0000256" key="11">
    <source>
        <dbReference type="RuleBase" id="RU367069"/>
    </source>
</evidence>
<gene>
    <name evidence="13" type="ORF">CHC_T00004880001</name>
</gene>
<dbReference type="InterPro" id="IPR004572">
    <property type="entry name" value="Protoporphyrinogen_oxidase"/>
</dbReference>
<dbReference type="InterPro" id="IPR036188">
    <property type="entry name" value="FAD/NAD-bd_sf"/>
</dbReference>
<keyword evidence="5 11" id="KW-0285">Flavoprotein</keyword>
<evidence type="ECO:0000256" key="3">
    <source>
        <dbReference type="ARBA" id="ARBA00010551"/>
    </source>
</evidence>
<dbReference type="GO" id="GO:0004729">
    <property type="term" value="F:oxygen-dependent protoporphyrinogen oxidase activity"/>
    <property type="evidence" value="ECO:0007669"/>
    <property type="project" value="UniProtKB-UniRule"/>
</dbReference>
<comment type="pathway">
    <text evidence="2 11">Porphyrin-containing compound metabolism; protoporphyrin-IX biosynthesis; protoporphyrin-IX from protoporphyrinogen-IX: step 1/1.</text>
</comment>
<dbReference type="InterPro" id="IPR002937">
    <property type="entry name" value="Amino_oxidase"/>
</dbReference>
<dbReference type="OMA" id="EHNQAVQ"/>
<evidence type="ECO:0000256" key="9">
    <source>
        <dbReference type="ARBA" id="ARBA00023244"/>
    </source>
</evidence>
<comment type="catalytic activity">
    <reaction evidence="10 11">
        <text>protoporphyrinogen IX + 3 O2 = protoporphyrin IX + 3 H2O2</text>
        <dbReference type="Rhea" id="RHEA:25576"/>
        <dbReference type="ChEBI" id="CHEBI:15379"/>
        <dbReference type="ChEBI" id="CHEBI:16240"/>
        <dbReference type="ChEBI" id="CHEBI:57306"/>
        <dbReference type="ChEBI" id="CHEBI:57307"/>
        <dbReference type="EC" id="1.3.3.4"/>
    </reaction>
</comment>
<name>R7QDH7_CHOCR</name>
<protein>
    <recommendedName>
        <fullName evidence="4 11">Protoporphyrinogen oxidase</fullName>
        <ecNumber evidence="4 11">1.3.3.4</ecNumber>
    </recommendedName>
</protein>
<feature type="domain" description="Amine oxidase" evidence="12">
    <location>
        <begin position="17"/>
        <end position="471"/>
    </location>
</feature>
<comment type="subcellular location">
    <subcellularLocation>
        <location evidence="11">Mitochondrion inner membrane</location>
    </subcellularLocation>
</comment>
<evidence type="ECO:0000256" key="5">
    <source>
        <dbReference type="ARBA" id="ARBA00022630"/>
    </source>
</evidence>
<dbReference type="GO" id="GO:0005743">
    <property type="term" value="C:mitochondrial inner membrane"/>
    <property type="evidence" value="ECO:0007669"/>
    <property type="project" value="UniProtKB-SubCell"/>
</dbReference>
<dbReference type="EMBL" id="HG001789">
    <property type="protein sequence ID" value="CDF36567.1"/>
    <property type="molecule type" value="Genomic_DNA"/>
</dbReference>
<dbReference type="EC" id="1.3.3.4" evidence="4 11"/>
<evidence type="ECO:0000256" key="7">
    <source>
        <dbReference type="ARBA" id="ARBA00023002"/>
    </source>
</evidence>
<sequence>MPEPVKRNVAVLGGGPAGLSAAFRLLHDLPPGLSVKVDLYEATGRLGGAVTSACDAGFCYELGPNSMNAKHPSVADLIQEKLRLKPRMLPRSPYAKRYYFMRDGKLVPLPLSPLHFATTGLLSWRAKWHVVKEPFVARLQDVRDSHMESVASFFQRRFGREVVDYLVDPMVAGTYSGKPADLSMKHALRKVWRLEQKHGSVIGALLRGAGKTKPDPRYKPYTGKELRASFTYDKGMEVVTDALVANINDLNPRGGRLYTHGKVRTLDRDPNGAWRINGRGKYDAVISTIPTHAVKSIYTNMSALGKGFKKLNKSIKYAPVSVVVMGFDKSQVPHPLDGFGALIPTVEGRQILGINFSSSNYPQRLSDPDKVFLTVYVGGQRNPDLPFRRAKEIVDISKKELGHVLGVKGDPFFSRVKTWKRGIPQYDPQFDESLCTMARAEKSAKGFVFGGNYRDGVGLPDALRSGILSAEKTLQYLKTL</sequence>
<keyword evidence="9 11" id="KW-0627">Porphyrin biosynthesis</keyword>
<keyword evidence="6 11" id="KW-0274">FAD</keyword>
<reference evidence="14" key="1">
    <citation type="journal article" date="2013" name="Proc. Natl. Acad. Sci. U.S.A.">
        <title>Genome structure and metabolic features in the red seaweed Chondrus crispus shed light on evolution of the Archaeplastida.</title>
        <authorList>
            <person name="Collen J."/>
            <person name="Porcel B."/>
            <person name="Carre W."/>
            <person name="Ball S.G."/>
            <person name="Chaparro C."/>
            <person name="Tonon T."/>
            <person name="Barbeyron T."/>
            <person name="Michel G."/>
            <person name="Noel B."/>
            <person name="Valentin K."/>
            <person name="Elias M."/>
            <person name="Artiguenave F."/>
            <person name="Arun A."/>
            <person name="Aury J.M."/>
            <person name="Barbosa-Neto J.F."/>
            <person name="Bothwell J.H."/>
            <person name="Bouget F.Y."/>
            <person name="Brillet L."/>
            <person name="Cabello-Hurtado F."/>
            <person name="Capella-Gutierrez S."/>
            <person name="Charrier B."/>
            <person name="Cladiere L."/>
            <person name="Cock J.M."/>
            <person name="Coelho S.M."/>
            <person name="Colleoni C."/>
            <person name="Czjzek M."/>
            <person name="Da Silva C."/>
            <person name="Delage L."/>
            <person name="Denoeud F."/>
            <person name="Deschamps P."/>
            <person name="Dittami S.M."/>
            <person name="Gabaldon T."/>
            <person name="Gachon C.M."/>
            <person name="Groisillier A."/>
            <person name="Herve C."/>
            <person name="Jabbari K."/>
            <person name="Katinka M."/>
            <person name="Kloareg B."/>
            <person name="Kowalczyk N."/>
            <person name="Labadie K."/>
            <person name="Leblanc C."/>
            <person name="Lopez P.J."/>
            <person name="McLachlan D.H."/>
            <person name="Meslet-Cladiere L."/>
            <person name="Moustafa A."/>
            <person name="Nehr Z."/>
            <person name="Nyvall Collen P."/>
            <person name="Panaud O."/>
            <person name="Partensky F."/>
            <person name="Poulain J."/>
            <person name="Rensing S.A."/>
            <person name="Rousvoal S."/>
            <person name="Samson G."/>
            <person name="Symeonidi A."/>
            <person name="Weissenbach J."/>
            <person name="Zambounis A."/>
            <person name="Wincker P."/>
            <person name="Boyen C."/>
        </authorList>
    </citation>
    <scope>NUCLEOTIDE SEQUENCE [LARGE SCALE GENOMIC DNA]</scope>
    <source>
        <strain evidence="14">cv. Stackhouse</strain>
    </source>
</reference>
<dbReference type="Gramene" id="CDF36567">
    <property type="protein sequence ID" value="CDF36567"/>
    <property type="gene ID" value="CHC_T00004880001"/>
</dbReference>
<dbReference type="Pfam" id="PF01593">
    <property type="entry name" value="Amino_oxidase"/>
    <property type="match status" value="1"/>
</dbReference>
<dbReference type="PhylomeDB" id="R7QDH7"/>
<evidence type="ECO:0000256" key="10">
    <source>
        <dbReference type="ARBA" id="ARBA00047554"/>
    </source>
</evidence>
<evidence type="ECO:0000259" key="12">
    <source>
        <dbReference type="Pfam" id="PF01593"/>
    </source>
</evidence>
<dbReference type="Gene3D" id="3.90.660.20">
    <property type="entry name" value="Protoporphyrinogen oxidase, mitochondrial, domain 2"/>
    <property type="match status" value="1"/>
</dbReference>
<dbReference type="RefSeq" id="XP_005716386.1">
    <property type="nucleotide sequence ID" value="XM_005716329.1"/>
</dbReference>
<comment type="cofactor">
    <cofactor evidence="11">
        <name>FAD</name>
        <dbReference type="ChEBI" id="CHEBI:57692"/>
    </cofactor>
    <text evidence="11">Binds 1 FAD per subunit.</text>
</comment>
<evidence type="ECO:0000256" key="2">
    <source>
        <dbReference type="ARBA" id="ARBA00005073"/>
    </source>
</evidence>
<dbReference type="OrthoDB" id="419752at2759"/>
<evidence type="ECO:0000256" key="4">
    <source>
        <dbReference type="ARBA" id="ARBA00012867"/>
    </source>
</evidence>
<accession>R7QDH7</accession>
<evidence type="ECO:0000313" key="13">
    <source>
        <dbReference type="EMBL" id="CDF36567.1"/>
    </source>
</evidence>
<dbReference type="SUPFAM" id="SSF51905">
    <property type="entry name" value="FAD/NAD(P)-binding domain"/>
    <property type="match status" value="1"/>
</dbReference>
<evidence type="ECO:0000256" key="1">
    <source>
        <dbReference type="ARBA" id="ARBA00002600"/>
    </source>
</evidence>
<dbReference type="GeneID" id="17324112"/>
<dbReference type="Gene3D" id="3.50.50.60">
    <property type="entry name" value="FAD/NAD(P)-binding domain"/>
    <property type="match status" value="1"/>
</dbReference>
<evidence type="ECO:0000256" key="8">
    <source>
        <dbReference type="ARBA" id="ARBA00023133"/>
    </source>
</evidence>
<dbReference type="PANTHER" id="PTHR42923:SF3">
    <property type="entry name" value="PROTOPORPHYRINOGEN OXIDASE"/>
    <property type="match status" value="1"/>
</dbReference>
<comment type="similarity">
    <text evidence="3 11">Belongs to the protoporphyrinogen/coproporphyrinogen oxidase family. Protoporphyrinogen oxidase subfamily.</text>
</comment>
<dbReference type="Proteomes" id="UP000012073">
    <property type="component" value="Unassembled WGS sequence"/>
</dbReference>
<keyword evidence="8 11" id="KW-0350">Heme biosynthesis</keyword>
<dbReference type="InterPro" id="IPR050464">
    <property type="entry name" value="Zeta_carotene_desat/Oxidored"/>
</dbReference>
<keyword evidence="14" id="KW-1185">Reference proteome</keyword>
<dbReference type="KEGG" id="ccp:CHC_T00004880001"/>
<organism evidence="13 14">
    <name type="scientific">Chondrus crispus</name>
    <name type="common">Carrageen Irish moss</name>
    <name type="synonym">Polymorpha crispa</name>
    <dbReference type="NCBI Taxonomy" id="2769"/>
    <lineage>
        <taxon>Eukaryota</taxon>
        <taxon>Rhodophyta</taxon>
        <taxon>Florideophyceae</taxon>
        <taxon>Rhodymeniophycidae</taxon>
        <taxon>Gigartinales</taxon>
        <taxon>Gigartinaceae</taxon>
        <taxon>Chondrus</taxon>
    </lineage>
</organism>
<dbReference type="GO" id="GO:0006782">
    <property type="term" value="P:protoporphyrinogen IX biosynthetic process"/>
    <property type="evidence" value="ECO:0007669"/>
    <property type="project" value="UniProtKB-UniRule"/>
</dbReference>
<dbReference type="Gene3D" id="1.10.3110.10">
    <property type="entry name" value="protoporphyrinogen ix oxidase, domain 3"/>
    <property type="match status" value="1"/>
</dbReference>
<dbReference type="STRING" id="2769.R7QDH7"/>
<dbReference type="AlphaFoldDB" id="R7QDH7"/>
<dbReference type="NCBIfam" id="TIGR00562">
    <property type="entry name" value="proto_IX_ox"/>
    <property type="match status" value="1"/>
</dbReference>
<keyword evidence="7 11" id="KW-0560">Oxidoreductase</keyword>
<comment type="function">
    <text evidence="1 11">Catalyzes the 6-electron oxidation of protoporphyrinogen-IX to form protoporphyrin-IX.</text>
</comment>
<proteinExistence type="inferred from homology"/>